<accession>A0AAE8XZI7</accession>
<organism evidence="1 2">
    <name type="scientific">Haloarcula tailed virus 3</name>
    <dbReference type="NCBI Taxonomy" id="2877990"/>
    <lineage>
        <taxon>Viruses</taxon>
        <taxon>Duplodnaviria</taxon>
        <taxon>Heunggongvirae</taxon>
        <taxon>Uroviricota</taxon>
        <taxon>Caudoviricetes</taxon>
        <taxon>Kirjokansivirales</taxon>
        <taxon>Pyrstoviridae</taxon>
        <taxon>Hatrivirus</taxon>
        <taxon>Hatrivirus caudatum</taxon>
        <taxon>Hatrivirus HATV3</taxon>
    </lineage>
</organism>
<proteinExistence type="predicted"/>
<name>A0AAE8XZI7_9CAUD</name>
<evidence type="ECO:0000313" key="1">
    <source>
        <dbReference type="EMBL" id="UBF23371.1"/>
    </source>
</evidence>
<keyword evidence="2" id="KW-1185">Reference proteome</keyword>
<dbReference type="Proteomes" id="UP000827845">
    <property type="component" value="Segment"/>
</dbReference>
<dbReference type="EMBL" id="MZ334527">
    <property type="protein sequence ID" value="UBF23371.1"/>
    <property type="molecule type" value="Genomic_DNA"/>
</dbReference>
<protein>
    <submittedName>
        <fullName evidence="1">Uncharacterized protein</fullName>
    </submittedName>
</protein>
<gene>
    <name evidence="1" type="ORF">HATV-3_gp21</name>
</gene>
<reference evidence="1" key="1">
    <citation type="submission" date="2021-05" db="EMBL/GenBank/DDBJ databases">
        <title>Diversity, taxonomy and evolution of archaeal viruses of the class Caudoviricetes.</title>
        <authorList>
            <person name="Liu Y."/>
            <person name="Demina T.A."/>
            <person name="Roux S."/>
            <person name="Aiewsakun P."/>
            <person name="Kazlauskas D."/>
            <person name="Simmonds P."/>
            <person name="Prangishvili D."/>
            <person name="Oksanen H.M."/>
            <person name="Krupovic M."/>
        </authorList>
    </citation>
    <scope>NUCLEOTIDE SEQUENCE</scope>
    <source>
        <strain evidence="1">HATV-3/30</strain>
    </source>
</reference>
<evidence type="ECO:0000313" key="2">
    <source>
        <dbReference type="Proteomes" id="UP000827845"/>
    </source>
</evidence>
<sequence>MSVSIGPHGCDSPNELSHAVRVWESHRCERQATHPARERLMRGGETGVRRFESALVHMLKMKALSDGKTVLWDTSNPHETAVVYTPRPDKNERLYNSQ</sequence>